<name>A0A5K3FPC7_MESCO</name>
<organism evidence="1">
    <name type="scientific">Mesocestoides corti</name>
    <name type="common">Flatworm</name>
    <dbReference type="NCBI Taxonomy" id="53468"/>
    <lineage>
        <taxon>Eukaryota</taxon>
        <taxon>Metazoa</taxon>
        <taxon>Spiralia</taxon>
        <taxon>Lophotrochozoa</taxon>
        <taxon>Platyhelminthes</taxon>
        <taxon>Cestoda</taxon>
        <taxon>Eucestoda</taxon>
        <taxon>Cyclophyllidea</taxon>
        <taxon>Mesocestoididae</taxon>
        <taxon>Mesocestoides</taxon>
    </lineage>
</organism>
<evidence type="ECO:0000313" key="1">
    <source>
        <dbReference type="WBParaSite" id="MCU_009967-RA"/>
    </source>
</evidence>
<reference evidence="1" key="1">
    <citation type="submission" date="2019-11" db="UniProtKB">
        <authorList>
            <consortium name="WormBaseParasite"/>
        </authorList>
    </citation>
    <scope>IDENTIFICATION</scope>
</reference>
<protein>
    <submittedName>
        <fullName evidence="1">Ovule protein</fullName>
    </submittedName>
</protein>
<dbReference type="AlphaFoldDB" id="A0A5K3FPC7"/>
<proteinExistence type="predicted"/>
<sequence>MQVIHIAVGLLSQRCRRTAVLHLHFFFKAPSLSSSQTISLLFMHSYWYDNFLLVLEHGDEILHCHGIT</sequence>
<accession>A0A5K3FPC7</accession>
<dbReference type="WBParaSite" id="MCU_009967-RA">
    <property type="protein sequence ID" value="MCU_009967-RA"/>
    <property type="gene ID" value="MCU_009967"/>
</dbReference>